<dbReference type="PANTHER" id="PTHR11011:SF116">
    <property type="entry name" value="FATTY ACYL-COA REDUCTASE CG5065-RELATED"/>
    <property type="match status" value="1"/>
</dbReference>
<keyword evidence="4" id="KW-0472">Membrane</keyword>
<dbReference type="OrthoDB" id="6422683at2759"/>
<keyword evidence="2 4" id="KW-0444">Lipid biosynthesis</keyword>
<evidence type="ECO:0000256" key="4">
    <source>
        <dbReference type="RuleBase" id="RU363097"/>
    </source>
</evidence>
<dbReference type="Pfam" id="PF07993">
    <property type="entry name" value="NAD_binding_4"/>
    <property type="match status" value="1"/>
</dbReference>
<dbReference type="GO" id="GO:0005777">
    <property type="term" value="C:peroxisome"/>
    <property type="evidence" value="ECO:0007669"/>
    <property type="project" value="TreeGrafter"/>
</dbReference>
<evidence type="ECO:0000259" key="5">
    <source>
        <dbReference type="Pfam" id="PF03015"/>
    </source>
</evidence>
<keyword evidence="8" id="KW-1185">Reference proteome</keyword>
<evidence type="ECO:0000313" key="8">
    <source>
        <dbReference type="Proteomes" id="UP000887013"/>
    </source>
</evidence>
<dbReference type="GO" id="GO:0080019">
    <property type="term" value="F:alcohol-forming very long-chain fatty acyl-CoA reductase activity"/>
    <property type="evidence" value="ECO:0007669"/>
    <property type="project" value="InterPro"/>
</dbReference>
<dbReference type="Proteomes" id="UP000887013">
    <property type="component" value="Unassembled WGS sequence"/>
</dbReference>
<sequence>MEHKKKDEVYKNNRVKVLLEILLRCCPGIRNIYILLRSKKGIDPQSRTEELFNRTVFNKLKLENPDALKKVHVVPGDVSKPELGMDAKDIQKIIDEVSIVFHCAASISFLKPLRFLLENNVRATNSVIELCKKLRTCEALVYTSTAYSNCNRKLRIEERIYRLPYPAQRFMDALEKGNDDVLMQLTSECQPHWPNYYSFSKCIAENLIAEKASDINTAIIRPSLICSVWKGSLPGYGEENSSLAQIAIGIGKGFLRVLEASTDATFDLIPVDVIANSHIVSAWHVAENRSQSPLVVNCTSTNAVSYTLHEYLDVLQKMLEKESGFPNAFRETRTSIWIVKQRLVKEILSIYEHYVPAVFLDLVLLLRGKKPRLVSAYRFLDQATKVSKHFILNSWHYDTNNFEALEDPLDKEDRNMFYTSLEGYNIDSLVGPLPTGAPFLDWKLDKMSKTERVKLTKQVYAFSRFVQVVFLFCLMWLLYFVVSQVFHTIYIH</sequence>
<dbReference type="InterPro" id="IPR013120">
    <property type="entry name" value="FAR_NAD-bd"/>
</dbReference>
<keyword evidence="4" id="KW-0560">Oxidoreductase</keyword>
<comment type="similarity">
    <text evidence="1 4">Belongs to the fatty acyl-CoA reductase family.</text>
</comment>
<evidence type="ECO:0000313" key="7">
    <source>
        <dbReference type="EMBL" id="GFT96501.1"/>
    </source>
</evidence>
<feature type="domain" description="Thioester reductase (TE)" evidence="6">
    <location>
        <begin position="16"/>
        <end position="277"/>
    </location>
</feature>
<dbReference type="CDD" id="cd05236">
    <property type="entry name" value="FAR-N_SDR_e"/>
    <property type="match status" value="1"/>
</dbReference>
<comment type="catalytic activity">
    <reaction evidence="4">
        <text>a long-chain fatty acyl-CoA + 2 NADPH + 2 H(+) = a long-chain primary fatty alcohol + 2 NADP(+) + CoA</text>
        <dbReference type="Rhea" id="RHEA:52716"/>
        <dbReference type="ChEBI" id="CHEBI:15378"/>
        <dbReference type="ChEBI" id="CHEBI:57287"/>
        <dbReference type="ChEBI" id="CHEBI:57783"/>
        <dbReference type="ChEBI" id="CHEBI:58349"/>
        <dbReference type="ChEBI" id="CHEBI:77396"/>
        <dbReference type="ChEBI" id="CHEBI:83139"/>
        <dbReference type="EC" id="1.2.1.84"/>
    </reaction>
</comment>
<dbReference type="CDD" id="cd09071">
    <property type="entry name" value="FAR_C"/>
    <property type="match status" value="1"/>
</dbReference>
<feature type="domain" description="Fatty acyl-CoA reductase C-terminal" evidence="5">
    <location>
        <begin position="353"/>
        <end position="428"/>
    </location>
</feature>
<comment type="function">
    <text evidence="4">Catalyzes the reduction of fatty acyl-CoA to fatty alcohols.</text>
</comment>
<name>A0A8X6Q2F5_NEPPI</name>
<dbReference type="InterPro" id="IPR036291">
    <property type="entry name" value="NAD(P)-bd_dom_sf"/>
</dbReference>
<dbReference type="EC" id="1.2.1.84" evidence="4"/>
<dbReference type="SUPFAM" id="SSF51735">
    <property type="entry name" value="NAD(P)-binding Rossmann-fold domains"/>
    <property type="match status" value="1"/>
</dbReference>
<keyword evidence="4" id="KW-1133">Transmembrane helix</keyword>
<dbReference type="AlphaFoldDB" id="A0A8X6Q2F5"/>
<evidence type="ECO:0000259" key="6">
    <source>
        <dbReference type="Pfam" id="PF07993"/>
    </source>
</evidence>
<dbReference type="Pfam" id="PF03015">
    <property type="entry name" value="Sterile"/>
    <property type="match status" value="1"/>
</dbReference>
<organism evidence="7 8">
    <name type="scientific">Nephila pilipes</name>
    <name type="common">Giant wood spider</name>
    <name type="synonym">Nephila maculata</name>
    <dbReference type="NCBI Taxonomy" id="299642"/>
    <lineage>
        <taxon>Eukaryota</taxon>
        <taxon>Metazoa</taxon>
        <taxon>Ecdysozoa</taxon>
        <taxon>Arthropoda</taxon>
        <taxon>Chelicerata</taxon>
        <taxon>Arachnida</taxon>
        <taxon>Araneae</taxon>
        <taxon>Araneomorphae</taxon>
        <taxon>Entelegynae</taxon>
        <taxon>Araneoidea</taxon>
        <taxon>Nephilidae</taxon>
        <taxon>Nephila</taxon>
    </lineage>
</organism>
<dbReference type="InterPro" id="IPR026055">
    <property type="entry name" value="FAR"/>
</dbReference>
<reference evidence="7" key="1">
    <citation type="submission" date="2020-08" db="EMBL/GenBank/DDBJ databases">
        <title>Multicomponent nature underlies the extraordinary mechanical properties of spider dragline silk.</title>
        <authorList>
            <person name="Kono N."/>
            <person name="Nakamura H."/>
            <person name="Mori M."/>
            <person name="Yoshida Y."/>
            <person name="Ohtoshi R."/>
            <person name="Malay A.D."/>
            <person name="Moran D.A.P."/>
            <person name="Tomita M."/>
            <person name="Numata K."/>
            <person name="Arakawa K."/>
        </authorList>
    </citation>
    <scope>NUCLEOTIDE SEQUENCE</scope>
</reference>
<keyword evidence="4" id="KW-0521">NADP</keyword>
<gene>
    <name evidence="7" type="primary">Far1</name>
    <name evidence="7" type="ORF">NPIL_555581</name>
</gene>
<evidence type="ECO:0000256" key="3">
    <source>
        <dbReference type="ARBA" id="ARBA00023098"/>
    </source>
</evidence>
<feature type="transmembrane region" description="Helical" evidence="4">
    <location>
        <begin position="459"/>
        <end position="482"/>
    </location>
</feature>
<dbReference type="InterPro" id="IPR033640">
    <property type="entry name" value="FAR_C"/>
</dbReference>
<dbReference type="GO" id="GO:0102965">
    <property type="term" value="F:alcohol-forming long-chain fatty acyl-CoA reductase activity"/>
    <property type="evidence" value="ECO:0007669"/>
    <property type="project" value="UniProtKB-EC"/>
</dbReference>
<dbReference type="Gene3D" id="3.40.50.720">
    <property type="entry name" value="NAD(P)-binding Rossmann-like Domain"/>
    <property type="match status" value="1"/>
</dbReference>
<protein>
    <recommendedName>
        <fullName evidence="4">Fatty acyl-CoA reductase</fullName>
        <ecNumber evidence="4">1.2.1.84</ecNumber>
    </recommendedName>
</protein>
<comment type="caution">
    <text evidence="7">The sequence shown here is derived from an EMBL/GenBank/DDBJ whole genome shotgun (WGS) entry which is preliminary data.</text>
</comment>
<dbReference type="EMBL" id="BMAW01026280">
    <property type="protein sequence ID" value="GFT96501.1"/>
    <property type="molecule type" value="Genomic_DNA"/>
</dbReference>
<accession>A0A8X6Q2F5</accession>
<keyword evidence="3 4" id="KW-0443">Lipid metabolism</keyword>
<dbReference type="GO" id="GO:0035336">
    <property type="term" value="P:long-chain fatty-acyl-CoA metabolic process"/>
    <property type="evidence" value="ECO:0007669"/>
    <property type="project" value="TreeGrafter"/>
</dbReference>
<evidence type="ECO:0000256" key="1">
    <source>
        <dbReference type="ARBA" id="ARBA00005928"/>
    </source>
</evidence>
<evidence type="ECO:0000256" key="2">
    <source>
        <dbReference type="ARBA" id="ARBA00022516"/>
    </source>
</evidence>
<keyword evidence="4" id="KW-0812">Transmembrane</keyword>
<proteinExistence type="inferred from homology"/>
<dbReference type="PANTHER" id="PTHR11011">
    <property type="entry name" value="MALE STERILITY PROTEIN 2-RELATED"/>
    <property type="match status" value="1"/>
</dbReference>